<proteinExistence type="predicted"/>
<reference evidence="2 3" key="1">
    <citation type="submission" date="2018-12" db="EMBL/GenBank/DDBJ databases">
        <authorList>
            <person name="Sun L."/>
            <person name="Chen Z."/>
        </authorList>
    </citation>
    <scope>NUCLEOTIDE SEQUENCE [LARGE SCALE GENOMIC DNA]</scope>
    <source>
        <strain evidence="2 3">LMG 29736</strain>
    </source>
</reference>
<name>A0A429X8H4_SIMTE</name>
<organism evidence="2 3">
    <name type="scientific">Siminovitchia terrae</name>
    <name type="common">Bacillus terrae</name>
    <dbReference type="NCBI Taxonomy" id="1914933"/>
    <lineage>
        <taxon>Bacteria</taxon>
        <taxon>Bacillati</taxon>
        <taxon>Bacillota</taxon>
        <taxon>Bacilli</taxon>
        <taxon>Bacillales</taxon>
        <taxon>Bacillaceae</taxon>
        <taxon>Siminovitchia</taxon>
    </lineage>
</organism>
<dbReference type="InterPro" id="IPR015058">
    <property type="entry name" value="DUF1878"/>
</dbReference>
<comment type="caution">
    <text evidence="2">The sequence shown here is derived from an EMBL/GenBank/DDBJ whole genome shotgun (WGS) entry which is preliminary data.</text>
</comment>
<gene>
    <name evidence="2" type="ORF">D5F11_010760</name>
</gene>
<protein>
    <submittedName>
        <fullName evidence="2">DUF1878 family protein</fullName>
    </submittedName>
</protein>
<dbReference type="InterPro" id="IPR035945">
    <property type="entry name" value="YhaI-like_sf"/>
</dbReference>
<accession>A0A429X8H4</accession>
<dbReference type="Proteomes" id="UP000287296">
    <property type="component" value="Unassembled WGS sequence"/>
</dbReference>
<keyword evidence="1" id="KW-0175">Coiled coil</keyword>
<dbReference type="RefSeq" id="WP_120116328.1">
    <property type="nucleotide sequence ID" value="NZ_BORI01000020.1"/>
</dbReference>
<dbReference type="OrthoDB" id="2353223at2"/>
<evidence type="ECO:0000313" key="2">
    <source>
        <dbReference type="EMBL" id="RST59581.1"/>
    </source>
</evidence>
<evidence type="ECO:0000256" key="1">
    <source>
        <dbReference type="SAM" id="Coils"/>
    </source>
</evidence>
<feature type="coiled-coil region" evidence="1">
    <location>
        <begin position="36"/>
        <end position="63"/>
    </location>
</feature>
<evidence type="ECO:0000313" key="3">
    <source>
        <dbReference type="Proteomes" id="UP000287296"/>
    </source>
</evidence>
<dbReference type="EMBL" id="QYTW02000009">
    <property type="protein sequence ID" value="RST59581.1"/>
    <property type="molecule type" value="Genomic_DNA"/>
</dbReference>
<dbReference type="SUPFAM" id="SSF109915">
    <property type="entry name" value="Hypothetical protein YhaI"/>
    <property type="match status" value="1"/>
</dbReference>
<dbReference type="Pfam" id="PF08963">
    <property type="entry name" value="DUF1878"/>
    <property type="match status" value="1"/>
</dbReference>
<dbReference type="AlphaFoldDB" id="A0A429X8H4"/>
<sequence>MDELKERIERLEYHQKLLLGMVQPVNKDFDLLIIKKGMTEREVEEFSQLCEELTDEMEKQKAEKFVFHFPLFKQFTSRLNGKLKPEETIQACLNQKVHPELMKILWLNIK</sequence>
<dbReference type="Gene3D" id="1.10.3750.10">
    <property type="entry name" value="YhaI-like"/>
    <property type="match status" value="1"/>
</dbReference>